<dbReference type="Proteomes" id="UP001266305">
    <property type="component" value="Unassembled WGS sequence"/>
</dbReference>
<organism evidence="2 3">
    <name type="scientific">Saguinus oedipus</name>
    <name type="common">Cotton-top tamarin</name>
    <name type="synonym">Oedipomidas oedipus</name>
    <dbReference type="NCBI Taxonomy" id="9490"/>
    <lineage>
        <taxon>Eukaryota</taxon>
        <taxon>Metazoa</taxon>
        <taxon>Chordata</taxon>
        <taxon>Craniata</taxon>
        <taxon>Vertebrata</taxon>
        <taxon>Euteleostomi</taxon>
        <taxon>Mammalia</taxon>
        <taxon>Eutheria</taxon>
        <taxon>Euarchontoglires</taxon>
        <taxon>Primates</taxon>
        <taxon>Haplorrhini</taxon>
        <taxon>Platyrrhini</taxon>
        <taxon>Cebidae</taxon>
        <taxon>Callitrichinae</taxon>
        <taxon>Saguinus</taxon>
    </lineage>
</organism>
<reference evidence="2 3" key="1">
    <citation type="submission" date="2023-05" db="EMBL/GenBank/DDBJ databases">
        <title>B98-5 Cell Line De Novo Hybrid Assembly: An Optical Mapping Approach.</title>
        <authorList>
            <person name="Kananen K."/>
            <person name="Auerbach J.A."/>
            <person name="Kautto E."/>
            <person name="Blachly J.S."/>
        </authorList>
    </citation>
    <scope>NUCLEOTIDE SEQUENCE [LARGE SCALE GENOMIC DNA]</scope>
    <source>
        <strain evidence="2">B95-8</strain>
        <tissue evidence="2">Cell line</tissue>
    </source>
</reference>
<gene>
    <name evidence="2" type="ORF">P7K49_023223</name>
</gene>
<evidence type="ECO:0000313" key="2">
    <source>
        <dbReference type="EMBL" id="KAK2097772.1"/>
    </source>
</evidence>
<protein>
    <recommendedName>
        <fullName evidence="4">Basic proline-rich protein-like</fullName>
    </recommendedName>
</protein>
<dbReference type="EMBL" id="JASSZA010000011">
    <property type="protein sequence ID" value="KAK2097772.1"/>
    <property type="molecule type" value="Genomic_DNA"/>
</dbReference>
<feature type="region of interest" description="Disordered" evidence="1">
    <location>
        <begin position="1"/>
        <end position="38"/>
    </location>
</feature>
<sequence>MAQQPRGPFPPLRQGTPGGKGSDPTYHAGRGGGGSDELVLGLRTRPARTVQVMVPADSGSPPPRLGTPARARPPRGRLRAQAGAPRPPRAEVAAGPAPRLKGRRLTGPRLRGPGGRLRGEAWGPALSSPSQPTRPLPPPPRASLLAPAPEPPASTARPPATKSPNAPEVASARRPHSAAAGLRRWNRTNPESSGASRGSRRRAGPHLTAPTGPALLSRPSFPAFSGLALCAHSPSVHAGQQPS</sequence>
<keyword evidence="3" id="KW-1185">Reference proteome</keyword>
<evidence type="ECO:0008006" key="4">
    <source>
        <dbReference type="Google" id="ProtNLM"/>
    </source>
</evidence>
<accession>A0ABQ9UL08</accession>
<feature type="compositionally biased region" description="Pro residues" evidence="1">
    <location>
        <begin position="132"/>
        <end position="141"/>
    </location>
</feature>
<evidence type="ECO:0000256" key="1">
    <source>
        <dbReference type="SAM" id="MobiDB-lite"/>
    </source>
</evidence>
<name>A0ABQ9UL08_SAGOE</name>
<evidence type="ECO:0000313" key="3">
    <source>
        <dbReference type="Proteomes" id="UP001266305"/>
    </source>
</evidence>
<feature type="region of interest" description="Disordered" evidence="1">
    <location>
        <begin position="51"/>
        <end position="221"/>
    </location>
</feature>
<feature type="compositionally biased region" description="Low complexity" evidence="1">
    <location>
        <begin position="142"/>
        <end position="164"/>
    </location>
</feature>
<proteinExistence type="predicted"/>
<comment type="caution">
    <text evidence="2">The sequence shown here is derived from an EMBL/GenBank/DDBJ whole genome shotgun (WGS) entry which is preliminary data.</text>
</comment>